<reference evidence="11 12" key="4">
    <citation type="submission" date="2018-08" db="EMBL/GenBank/DDBJ databases">
        <title>A genome reference for cultivated species of the human gut microbiota.</title>
        <authorList>
            <person name="Zou Y."/>
            <person name="Xue W."/>
            <person name="Luo G."/>
        </authorList>
    </citation>
    <scope>NUCLEOTIDE SEQUENCE [LARGE SCALE GENOMIC DNA]</scope>
    <source>
        <strain evidence="8 12">AF17-20</strain>
        <strain evidence="7 13">AF21-53</strain>
        <strain evidence="6 11">TF08-13</strain>
    </source>
</reference>
<evidence type="ECO:0008006" key="16">
    <source>
        <dbReference type="Google" id="ProtNLM"/>
    </source>
</evidence>
<dbReference type="AlphaFoldDB" id="A0A174PDP6"/>
<evidence type="ECO:0000313" key="11">
    <source>
        <dbReference type="Proteomes" id="UP000260795"/>
    </source>
</evidence>
<evidence type="ECO:0000313" key="4">
    <source>
        <dbReference type="EMBL" id="KAB4169819.1"/>
    </source>
</evidence>
<dbReference type="EMBL" id="WCUG01000008">
    <property type="protein sequence ID" value="KAB4169819.1"/>
    <property type="molecule type" value="Genomic_DNA"/>
</dbReference>
<evidence type="ECO:0000313" key="2">
    <source>
        <dbReference type="EMBL" id="CUQ13992.1"/>
    </source>
</evidence>
<reference evidence="3" key="7">
    <citation type="submission" date="2022-01" db="EMBL/GenBank/DDBJ databases">
        <title>Novel bile acid biosynthetic pathways are enriched in the microbiome of centenarians.</title>
        <authorList>
            <person name="Sato Y."/>
            <person name="Atarashi K."/>
            <person name="Plichta R.D."/>
            <person name="Arai Y."/>
            <person name="Sasajima S."/>
            <person name="Kearney M.S."/>
            <person name="Suda W."/>
            <person name="Takeshita K."/>
            <person name="Sasaki T."/>
            <person name="Okamoto S."/>
            <person name="Skelly N.A."/>
            <person name="Okamura Y."/>
            <person name="Vlamakis H."/>
            <person name="Li Y."/>
            <person name="Tanoue T."/>
            <person name="Takei H."/>
            <person name="Nittono H."/>
            <person name="Narushima S."/>
            <person name="Irie J."/>
            <person name="Itoh H."/>
            <person name="Moriya K."/>
            <person name="Sugiura Y."/>
            <person name="Suematsu M."/>
            <person name="Moritoki N."/>
            <person name="Shibata S."/>
            <person name="Littman R.D."/>
            <person name="Fischbach A.M."/>
            <person name="Uwamino Y."/>
            <person name="Inoue T."/>
            <person name="Honda A."/>
            <person name="Hattori M."/>
            <person name="Murai T."/>
            <person name="Xavier J.R."/>
            <person name="Hirose N."/>
            <person name="Honda K."/>
        </authorList>
    </citation>
    <scope>NUCLEOTIDE SEQUENCE</scope>
    <source>
        <strain evidence="3">CE91-St12</strain>
    </source>
</reference>
<evidence type="ECO:0000313" key="15">
    <source>
        <dbReference type="Proteomes" id="UP000433928"/>
    </source>
</evidence>
<evidence type="ECO:0000313" key="5">
    <source>
        <dbReference type="EMBL" id="OUN54639.1"/>
    </source>
</evidence>
<evidence type="ECO:0000313" key="8">
    <source>
        <dbReference type="EMBL" id="RGU38987.1"/>
    </source>
</evidence>
<dbReference type="Proteomes" id="UP001055048">
    <property type="component" value="Unassembled WGS sequence"/>
</dbReference>
<dbReference type="Proteomes" id="UP000260795">
    <property type="component" value="Unassembled WGS sequence"/>
</dbReference>
<dbReference type="EMBL" id="BQNL01000001">
    <property type="protein sequence ID" value="GKH14044.1"/>
    <property type="molecule type" value="Genomic_DNA"/>
</dbReference>
<evidence type="ECO:0000313" key="14">
    <source>
        <dbReference type="Proteomes" id="UP000320533"/>
    </source>
</evidence>
<dbReference type="KEGG" id="bun:Bun01g_22720"/>
<dbReference type="Proteomes" id="UP000196329">
    <property type="component" value="Unassembled WGS sequence"/>
</dbReference>
<evidence type="ECO:0000313" key="10">
    <source>
        <dbReference type="Proteomes" id="UP000196329"/>
    </source>
</evidence>
<dbReference type="EMBL" id="QRVP01000022">
    <property type="protein sequence ID" value="RGS51514.1"/>
    <property type="molecule type" value="Genomic_DNA"/>
</dbReference>
<dbReference type="EMBL" id="QRXV01000012">
    <property type="protein sequence ID" value="RGU38987.1"/>
    <property type="molecule type" value="Genomic_DNA"/>
</dbReference>
<evidence type="ECO:0000313" key="6">
    <source>
        <dbReference type="EMBL" id="RGL09987.1"/>
    </source>
</evidence>
<dbReference type="Proteomes" id="UP000285283">
    <property type="component" value="Unassembled WGS sequence"/>
</dbReference>
<gene>
    <name evidence="5" type="ORF">B5G17_08875</name>
    <name evidence="1" type="ORF">Bun01g_22720</name>
    <name evidence="3" type="ORF">CE91St12_22540</name>
    <name evidence="8" type="ORF">DWW83_12455</name>
    <name evidence="7" type="ORF">DWX87_17600</name>
    <name evidence="6" type="ORF">DXC80_17165</name>
    <name evidence="2" type="ORF">ERS852510_03298</name>
    <name evidence="4" type="ORF">GAQ59_11645</name>
</gene>
<dbReference type="Proteomes" id="UP000433928">
    <property type="component" value="Unassembled WGS sequence"/>
</dbReference>
<dbReference type="EMBL" id="NFHS01000004">
    <property type="protein sequence ID" value="OUN54639.1"/>
    <property type="molecule type" value="Genomic_DNA"/>
</dbReference>
<accession>A0A174PDP6</accession>
<dbReference type="Gene3D" id="2.60.40.1190">
    <property type="match status" value="1"/>
</dbReference>
<reference evidence="10" key="2">
    <citation type="submission" date="2017-04" db="EMBL/GenBank/DDBJ databases">
        <title>Function of individual gut microbiota members based on whole genome sequencing of pure cultures obtained from chicken caecum.</title>
        <authorList>
            <person name="Medvecky M."/>
            <person name="Cejkova D."/>
            <person name="Polansky O."/>
            <person name="Karasova D."/>
            <person name="Kubasova T."/>
            <person name="Cizek A."/>
            <person name="Rychlik I."/>
        </authorList>
    </citation>
    <scope>NUCLEOTIDE SEQUENCE [LARGE SCALE GENOMIC DNA]</scope>
    <source>
        <strain evidence="10">An67</strain>
    </source>
</reference>
<dbReference type="EMBL" id="AP019724">
    <property type="protein sequence ID" value="BBK87902.1"/>
    <property type="molecule type" value="Genomic_DNA"/>
</dbReference>
<dbReference type="EMBL" id="CZAO01000017">
    <property type="protein sequence ID" value="CUQ13992.1"/>
    <property type="molecule type" value="Genomic_DNA"/>
</dbReference>
<dbReference type="Proteomes" id="UP000320533">
    <property type="component" value="Chromosome"/>
</dbReference>
<reference evidence="1 14" key="6">
    <citation type="submission" date="2019-06" db="EMBL/GenBank/DDBJ databases">
        <title>Complete genome sequence of Bacteroides uniformis NBRC 113350.</title>
        <authorList>
            <person name="Miura T."/>
            <person name="Furukawa M."/>
            <person name="Shimamura M."/>
            <person name="Ohyama Y."/>
            <person name="Yamazoe A."/>
            <person name="Kawasaki H."/>
        </authorList>
    </citation>
    <scope>NUCLEOTIDE SEQUENCE [LARGE SCALE GENOMIC DNA]</scope>
    <source>
        <strain evidence="1 14">NBRC 113350</strain>
    </source>
</reference>
<reference evidence="4 15" key="5">
    <citation type="journal article" date="2019" name="Nat. Med.">
        <title>A library of human gut bacterial isolates paired with longitudinal multiomics data enables mechanistic microbiome research.</title>
        <authorList>
            <person name="Poyet M."/>
            <person name="Groussin M."/>
            <person name="Gibbons S.M."/>
            <person name="Avila-Pacheco J."/>
            <person name="Jiang X."/>
            <person name="Kearney S.M."/>
            <person name="Perrotta A.R."/>
            <person name="Berdy B."/>
            <person name="Zhao S."/>
            <person name="Lieberman T.D."/>
            <person name="Swanson P.K."/>
            <person name="Smith M."/>
            <person name="Roesemann S."/>
            <person name="Alexander J.E."/>
            <person name="Rich S.A."/>
            <person name="Livny J."/>
            <person name="Vlamakis H."/>
            <person name="Clish C."/>
            <person name="Bullock K."/>
            <person name="Deik A."/>
            <person name="Scott J."/>
            <person name="Pierce K.A."/>
            <person name="Xavier R.J."/>
            <person name="Alm E.J."/>
        </authorList>
    </citation>
    <scope>NUCLEOTIDE SEQUENCE [LARGE SCALE GENOMIC DNA]</scope>
    <source>
        <strain evidence="4 15">BIOML-A27</strain>
    </source>
</reference>
<evidence type="ECO:0000313" key="3">
    <source>
        <dbReference type="EMBL" id="GKH14044.1"/>
    </source>
</evidence>
<sequence>MRKFSVFLGIILFVQILYSCTSPIIPYSIDAKKEDPPLETLINWEGWYTIKAIKPFFAPWDYLEDETVFRCFFSSQYFYFSFNVADATPIMCREFVQESDVEAEDRVEIFFSASKDMGQYYCMEIDPSGHVMDYSASYYRKFDYEWNFKSLEICSIKDEKGYIVAGRLSVSELLELGIDLEEFYMGVFRADFTTPNTVIWYSSVSINEPKPDFHKPNILFPCMKK</sequence>
<dbReference type="Proteomes" id="UP000284022">
    <property type="component" value="Unassembled WGS sequence"/>
</dbReference>
<evidence type="ECO:0000313" key="13">
    <source>
        <dbReference type="Proteomes" id="UP000285283"/>
    </source>
</evidence>
<evidence type="ECO:0000313" key="12">
    <source>
        <dbReference type="Proteomes" id="UP000284022"/>
    </source>
</evidence>
<proteinExistence type="predicted"/>
<evidence type="ECO:0000313" key="9">
    <source>
        <dbReference type="Proteomes" id="UP000095766"/>
    </source>
</evidence>
<dbReference type="RefSeq" id="WP_005827928.1">
    <property type="nucleotide sequence ID" value="NZ_AP019724.1"/>
</dbReference>
<organism evidence="2 9">
    <name type="scientific">Bacteroides uniformis</name>
    <dbReference type="NCBI Taxonomy" id="820"/>
    <lineage>
        <taxon>Bacteria</taxon>
        <taxon>Pseudomonadati</taxon>
        <taxon>Bacteroidota</taxon>
        <taxon>Bacteroidia</taxon>
        <taxon>Bacteroidales</taxon>
        <taxon>Bacteroidaceae</taxon>
        <taxon>Bacteroides</taxon>
    </lineage>
</organism>
<protein>
    <recommendedName>
        <fullName evidence="16">Carbohydrate-binding domain-containing protein</fullName>
    </recommendedName>
</protein>
<evidence type="ECO:0000313" key="1">
    <source>
        <dbReference type="EMBL" id="BBK87902.1"/>
    </source>
</evidence>
<dbReference type="PROSITE" id="PS51257">
    <property type="entry name" value="PROKAR_LIPOPROTEIN"/>
    <property type="match status" value="1"/>
</dbReference>
<dbReference type="Proteomes" id="UP000095766">
    <property type="component" value="Unassembled WGS sequence"/>
</dbReference>
<name>A0A174PDP6_BACUN</name>
<dbReference type="GeneID" id="99751685"/>
<dbReference type="SUPFAM" id="SSF49344">
    <property type="entry name" value="CBD9-like"/>
    <property type="match status" value="1"/>
</dbReference>
<reference evidence="5" key="3">
    <citation type="journal article" date="2018" name="BMC Genomics">
        <title>Whole genome sequencing and function prediction of 133 gut anaerobes isolated from chicken caecum in pure cultures.</title>
        <authorList>
            <person name="Medvecky M."/>
            <person name="Cejkova D."/>
            <person name="Polansky O."/>
            <person name="Karasova D."/>
            <person name="Kubasova T."/>
            <person name="Cizek A."/>
            <person name="Rychlik I."/>
        </authorList>
    </citation>
    <scope>NUCLEOTIDE SEQUENCE</scope>
    <source>
        <strain evidence="5">An67</strain>
    </source>
</reference>
<evidence type="ECO:0000313" key="7">
    <source>
        <dbReference type="EMBL" id="RGS51514.1"/>
    </source>
</evidence>
<reference evidence="2 9" key="1">
    <citation type="submission" date="2015-09" db="EMBL/GenBank/DDBJ databases">
        <authorList>
            <consortium name="Pathogen Informatics"/>
        </authorList>
    </citation>
    <scope>NUCLEOTIDE SEQUENCE [LARGE SCALE GENOMIC DNA]</scope>
    <source>
        <strain evidence="2 9">2789STDY5834898</strain>
    </source>
</reference>
<dbReference type="EMBL" id="QSRK01000032">
    <property type="protein sequence ID" value="RGL09987.1"/>
    <property type="molecule type" value="Genomic_DNA"/>
</dbReference>